<dbReference type="Proteomes" id="UP000634134">
    <property type="component" value="Unassembled WGS sequence"/>
</dbReference>
<proteinExistence type="predicted"/>
<keyword evidence="2" id="KW-1185">Reference proteome</keyword>
<organism evidence="1 2">
    <name type="scientific">Dyadobacter subterraneus</name>
    <dbReference type="NCBI Taxonomy" id="2773304"/>
    <lineage>
        <taxon>Bacteria</taxon>
        <taxon>Pseudomonadati</taxon>
        <taxon>Bacteroidota</taxon>
        <taxon>Cytophagia</taxon>
        <taxon>Cytophagales</taxon>
        <taxon>Spirosomataceae</taxon>
        <taxon>Dyadobacter</taxon>
    </lineage>
</organism>
<sequence>MKIISPKYIFGIAFLFLSLGSLKTFSNENPSLHIAEKFVSFSARLEKSELVLNWKVSPGDVNKGFEIQKSLDGKLFEKIGYLKENETSKMQTDYSFVDKELPLSTPYIIV</sequence>
<accession>A0ABR9WJW9</accession>
<comment type="caution">
    <text evidence="1">The sequence shown here is derived from an EMBL/GenBank/DDBJ whole genome shotgun (WGS) entry which is preliminary data.</text>
</comment>
<protein>
    <submittedName>
        <fullName evidence="1">Uncharacterized protein</fullName>
    </submittedName>
</protein>
<evidence type="ECO:0000313" key="2">
    <source>
        <dbReference type="Proteomes" id="UP000634134"/>
    </source>
</evidence>
<dbReference type="RefSeq" id="WP_194124091.1">
    <property type="nucleotide sequence ID" value="NZ_JACYGY010000002.1"/>
</dbReference>
<reference evidence="2" key="1">
    <citation type="submission" date="2023-07" db="EMBL/GenBank/DDBJ databases">
        <title>Dyadobacter sp. nov 'subterranea' isolated from contaminted grondwater.</title>
        <authorList>
            <person name="Szabo I."/>
            <person name="Al-Omari J."/>
            <person name="Szerdahelyi S.G."/>
            <person name="Rado J."/>
        </authorList>
    </citation>
    <scope>NUCLEOTIDE SEQUENCE [LARGE SCALE GENOMIC DNA]</scope>
    <source>
        <strain evidence="2">UP-52</strain>
    </source>
</reference>
<name>A0ABR9WJW9_9BACT</name>
<dbReference type="EMBL" id="JACYGY010000002">
    <property type="protein sequence ID" value="MBE9465802.1"/>
    <property type="molecule type" value="Genomic_DNA"/>
</dbReference>
<gene>
    <name evidence="1" type="ORF">IEE83_28325</name>
</gene>
<evidence type="ECO:0000313" key="1">
    <source>
        <dbReference type="EMBL" id="MBE9465802.1"/>
    </source>
</evidence>